<dbReference type="GeneID" id="105904818"/>
<dbReference type="GO" id="GO:0005085">
    <property type="term" value="F:guanyl-nucleotide exchange factor activity"/>
    <property type="evidence" value="ECO:0007669"/>
    <property type="project" value="UniProtKB-KW"/>
</dbReference>
<gene>
    <name evidence="11" type="primary">LOC105904818</name>
</gene>
<dbReference type="SMART" id="SM00326">
    <property type="entry name" value="SH3"/>
    <property type="match status" value="1"/>
</dbReference>
<dbReference type="RefSeq" id="XP_012688207.2">
    <property type="nucleotide sequence ID" value="XM_012832753.3"/>
</dbReference>
<dbReference type="InterPro" id="IPR035797">
    <property type="entry name" value="ARHGEF16/ARHGEF26_SH3"/>
</dbReference>
<dbReference type="SUPFAM" id="SSF50044">
    <property type="entry name" value="SH3-domain"/>
    <property type="match status" value="1"/>
</dbReference>
<keyword evidence="3" id="KW-0344">Guanine-nucleotide releasing factor</keyword>
<dbReference type="Pfam" id="PF00018">
    <property type="entry name" value="SH3_1"/>
    <property type="match status" value="1"/>
</dbReference>
<dbReference type="InterPro" id="IPR036028">
    <property type="entry name" value="SH3-like_dom_sf"/>
</dbReference>
<dbReference type="GO" id="GO:0042995">
    <property type="term" value="C:cell projection"/>
    <property type="evidence" value="ECO:0007669"/>
    <property type="project" value="UniProtKB-SubCell"/>
</dbReference>
<feature type="domain" description="PH" evidence="8">
    <location>
        <begin position="716"/>
        <end position="843"/>
    </location>
</feature>
<keyword evidence="2 5" id="KW-0728">SH3 domain</keyword>
<dbReference type="KEGG" id="char:105904818"/>
<dbReference type="SMART" id="SM00325">
    <property type="entry name" value="RhoGEF"/>
    <property type="match status" value="1"/>
</dbReference>
<dbReference type="InterPro" id="IPR035899">
    <property type="entry name" value="DBL_dom_sf"/>
</dbReference>
<dbReference type="InterPro" id="IPR047270">
    <property type="entry name" value="PH_ephexin"/>
</dbReference>
<dbReference type="InterPro" id="IPR001849">
    <property type="entry name" value="PH_domain"/>
</dbReference>
<feature type="region of interest" description="Disordered" evidence="6">
    <location>
        <begin position="287"/>
        <end position="468"/>
    </location>
</feature>
<dbReference type="PROSITE" id="PS50002">
    <property type="entry name" value="SH3"/>
    <property type="match status" value="1"/>
</dbReference>
<comment type="subcellular location">
    <subcellularLocation>
        <location evidence="1">Cell projection</location>
    </subcellularLocation>
</comment>
<dbReference type="OrthoDB" id="27593at2759"/>
<dbReference type="CDD" id="cd00160">
    <property type="entry name" value="RhoGEF"/>
    <property type="match status" value="1"/>
</dbReference>
<proteinExistence type="predicted"/>
<keyword evidence="4" id="KW-0966">Cell projection</keyword>
<dbReference type="PROSITE" id="PS50010">
    <property type="entry name" value="DH_2"/>
    <property type="match status" value="1"/>
</dbReference>
<reference evidence="11" key="1">
    <citation type="submission" date="2025-08" db="UniProtKB">
        <authorList>
            <consortium name="RefSeq"/>
        </authorList>
    </citation>
    <scope>IDENTIFICATION</scope>
</reference>
<feature type="domain" description="SH3" evidence="7">
    <location>
        <begin position="851"/>
        <end position="912"/>
    </location>
</feature>
<accession>A0A6P3W2W4</accession>
<dbReference type="SMART" id="SM00233">
    <property type="entry name" value="PH"/>
    <property type="match status" value="1"/>
</dbReference>
<evidence type="ECO:0000256" key="4">
    <source>
        <dbReference type="ARBA" id="ARBA00023273"/>
    </source>
</evidence>
<organism evidence="10 11">
    <name type="scientific">Clupea harengus</name>
    <name type="common">Atlantic herring</name>
    <dbReference type="NCBI Taxonomy" id="7950"/>
    <lineage>
        <taxon>Eukaryota</taxon>
        <taxon>Metazoa</taxon>
        <taxon>Chordata</taxon>
        <taxon>Craniata</taxon>
        <taxon>Vertebrata</taxon>
        <taxon>Euteleostomi</taxon>
        <taxon>Actinopterygii</taxon>
        <taxon>Neopterygii</taxon>
        <taxon>Teleostei</taxon>
        <taxon>Clupei</taxon>
        <taxon>Clupeiformes</taxon>
        <taxon>Clupeoidei</taxon>
        <taxon>Clupeidae</taxon>
        <taxon>Clupea</taxon>
    </lineage>
</organism>
<name>A0A6P3W2W4_CLUHA</name>
<feature type="compositionally biased region" description="Basic and acidic residues" evidence="6">
    <location>
        <begin position="459"/>
        <end position="468"/>
    </location>
</feature>
<dbReference type="SUPFAM" id="SSF50729">
    <property type="entry name" value="PH domain-like"/>
    <property type="match status" value="1"/>
</dbReference>
<dbReference type="SUPFAM" id="SSF48065">
    <property type="entry name" value="DBL homology domain (DH-domain)"/>
    <property type="match status" value="1"/>
</dbReference>
<keyword evidence="10" id="KW-1185">Reference proteome</keyword>
<dbReference type="Pfam" id="PF00621">
    <property type="entry name" value="RhoGEF"/>
    <property type="match status" value="1"/>
</dbReference>
<dbReference type="PANTHER" id="PTHR12845:SF4">
    <property type="entry name" value="RHO GUANINE NUCLEOTIDE EXCHANGE FACTOR 26"/>
    <property type="match status" value="1"/>
</dbReference>
<feature type="compositionally biased region" description="Low complexity" evidence="6">
    <location>
        <begin position="391"/>
        <end position="417"/>
    </location>
</feature>
<evidence type="ECO:0000259" key="7">
    <source>
        <dbReference type="PROSITE" id="PS50002"/>
    </source>
</evidence>
<feature type="region of interest" description="Disordered" evidence="6">
    <location>
        <begin position="187"/>
        <end position="266"/>
    </location>
</feature>
<dbReference type="PROSITE" id="PS50003">
    <property type="entry name" value="PH_DOMAIN"/>
    <property type="match status" value="1"/>
</dbReference>
<dbReference type="FunFam" id="1.20.900.10:FF:000007">
    <property type="entry name" value="rho guanine nucleotide exchange factor 19"/>
    <property type="match status" value="1"/>
</dbReference>
<evidence type="ECO:0000256" key="3">
    <source>
        <dbReference type="ARBA" id="ARBA00022658"/>
    </source>
</evidence>
<evidence type="ECO:0000256" key="5">
    <source>
        <dbReference type="PROSITE-ProRule" id="PRU00192"/>
    </source>
</evidence>
<feature type="domain" description="DH" evidence="9">
    <location>
        <begin position="500"/>
        <end position="684"/>
    </location>
</feature>
<dbReference type="InterPro" id="IPR011993">
    <property type="entry name" value="PH-like_dom_sf"/>
</dbReference>
<evidence type="ECO:0000256" key="1">
    <source>
        <dbReference type="ARBA" id="ARBA00004316"/>
    </source>
</evidence>
<evidence type="ECO:0000313" key="10">
    <source>
        <dbReference type="Proteomes" id="UP000515152"/>
    </source>
</evidence>
<evidence type="ECO:0000256" key="6">
    <source>
        <dbReference type="SAM" id="MobiDB-lite"/>
    </source>
</evidence>
<feature type="compositionally biased region" description="Low complexity" evidence="6">
    <location>
        <begin position="201"/>
        <end position="228"/>
    </location>
</feature>
<evidence type="ECO:0000259" key="8">
    <source>
        <dbReference type="PROSITE" id="PS50003"/>
    </source>
</evidence>
<dbReference type="Gene3D" id="2.30.29.30">
    <property type="entry name" value="Pleckstrin-homology domain (PH domain)/Phosphotyrosine-binding domain (PTB)"/>
    <property type="match status" value="1"/>
</dbReference>
<dbReference type="InterPro" id="IPR000219">
    <property type="entry name" value="DH_dom"/>
</dbReference>
<dbReference type="Gene3D" id="1.20.900.10">
    <property type="entry name" value="Dbl homology (DH) domain"/>
    <property type="match status" value="1"/>
</dbReference>
<dbReference type="InterPro" id="IPR047271">
    <property type="entry name" value="Ephexin-like"/>
</dbReference>
<dbReference type="Gene3D" id="2.30.30.40">
    <property type="entry name" value="SH3 Domains"/>
    <property type="match status" value="1"/>
</dbReference>
<evidence type="ECO:0000256" key="2">
    <source>
        <dbReference type="ARBA" id="ARBA00022443"/>
    </source>
</evidence>
<dbReference type="Pfam" id="PF22697">
    <property type="entry name" value="SOS1_NGEF_PH"/>
    <property type="match status" value="1"/>
</dbReference>
<dbReference type="Proteomes" id="UP000515152">
    <property type="component" value="Chromosome 9"/>
</dbReference>
<protein>
    <submittedName>
        <fullName evidence="11">Rho guanine nucleotide exchange factor 26</fullName>
    </submittedName>
</protein>
<dbReference type="AlphaFoldDB" id="A0A6P3W2W4"/>
<sequence>MPLTMDYGNEVDLSNNIFPLWKRRPNTGSRDLKLKPRPLSYQIDGVHTTDFPVEDKSAFTLTQPAEKLVATPAGSTMVLTHVLNKPSRKTRVVRSISIGHLSNGRFSLSKNKHEVDKHCTGSNGNRIAGTTRMANGASVCQDVKPSWADNKNLSSPLTVMSQSDQIVFGNSASSPDHMRMTYRPHSLSVTPQCQHEDTGASSPSFPASSRSSSSSIMSLSSTPSTISDPPTPRTPSPEDGVSGGVLPRQPPNSSPVSEGKHPPSVVLSTQSPAAQKMGTQQLIPQGLASDIRPPKTGHFGAQSKGSGGLLDPGKRAQRARSLVETGSFFSTTTEREEGAEGVESPGLLRRGLRSTSYRRAVVSGVDLEVPPTDLKAKRLSQPVLRGVLEDPSSPGKHPSSPGKHPSSPGKHPSSPKNKSPDKKRGIPSQRTFDSEEDEVLYQNYQEKALHNDSDEDAESREPKSDDRIVVQYKPIRTSWSQLSVVKKTGAAERLSPEDRKRQETIFEVISSEHSYLHSLEILIRMFKNSAELGETMTKTENHHLFSNILDVCAASKKFFKELEDRHQQNIVIDDISDIVERHAQSNFDPYITYCSNEVYQQRTLQRLVMKNPSFKEVLTRIEAHPDCRNLPMISFLILPMQRVTRLPLLMDTICQKTPKSTDQYEACKKVLQDVSKLVRKCNEGARTMERTEMMYTINSQLEFKIKPFPLVSSSRWMVKRGELTAFAEENGIFLKRTSRQQVYFFLFNDVLIVTRKKSEESYTVIDYALRAEIWVGQCQAEDLNLSPVRTTASMLTSRQGTANHLFRLKFRSNYSGDKVTMILGVEQLNERARWISALGLTNSDKNNMDRTNMVQVEVTRTYTSRQPEELSLQVADVVLVSQMVDDGWYEGERLRDGERGWFLAECAERITCQAAIERNWQRMDRLQGLETNV</sequence>
<dbReference type="InterPro" id="IPR001452">
    <property type="entry name" value="SH3_domain"/>
</dbReference>
<evidence type="ECO:0000259" key="9">
    <source>
        <dbReference type="PROSITE" id="PS50010"/>
    </source>
</evidence>
<dbReference type="CDD" id="cd11938">
    <property type="entry name" value="SH3_ARHGEF16_26"/>
    <property type="match status" value="1"/>
</dbReference>
<dbReference type="CDD" id="cd01221">
    <property type="entry name" value="PH_ephexin"/>
    <property type="match status" value="1"/>
</dbReference>
<dbReference type="PANTHER" id="PTHR12845">
    <property type="entry name" value="GUANINE NUCLEOTIDE EXCHANGE FACTOR"/>
    <property type="match status" value="1"/>
</dbReference>
<evidence type="ECO:0000313" key="11">
    <source>
        <dbReference type="RefSeq" id="XP_012688207.2"/>
    </source>
</evidence>
<dbReference type="InterPro" id="IPR055251">
    <property type="entry name" value="SOS1_NGEF_PH"/>
</dbReference>